<dbReference type="AlphaFoldDB" id="A0A645JIC5"/>
<name>A0A645JIC5_9ZZZZ</name>
<gene>
    <name evidence="1" type="ORF">SDC9_207807</name>
</gene>
<organism evidence="1">
    <name type="scientific">bioreactor metagenome</name>
    <dbReference type="NCBI Taxonomy" id="1076179"/>
    <lineage>
        <taxon>unclassified sequences</taxon>
        <taxon>metagenomes</taxon>
        <taxon>ecological metagenomes</taxon>
    </lineage>
</organism>
<sequence length="88" mass="10052">MANDALFYLVALLKNLQDRAGLRIFSFLLHHGFMEIGIKHAVRRHLLKPAFIQAFHKLAVYKPHALYPGGIYAFRVLQCAIKVVQHGQ</sequence>
<evidence type="ECO:0000313" key="1">
    <source>
        <dbReference type="EMBL" id="MPN60084.1"/>
    </source>
</evidence>
<dbReference type="EMBL" id="VSSQ01134873">
    <property type="protein sequence ID" value="MPN60084.1"/>
    <property type="molecule type" value="Genomic_DNA"/>
</dbReference>
<accession>A0A645JIC5</accession>
<reference evidence="1" key="1">
    <citation type="submission" date="2019-08" db="EMBL/GenBank/DDBJ databases">
        <authorList>
            <person name="Kucharzyk K."/>
            <person name="Murdoch R.W."/>
            <person name="Higgins S."/>
            <person name="Loffler F."/>
        </authorList>
    </citation>
    <scope>NUCLEOTIDE SEQUENCE</scope>
</reference>
<proteinExistence type="predicted"/>
<comment type="caution">
    <text evidence="1">The sequence shown here is derived from an EMBL/GenBank/DDBJ whole genome shotgun (WGS) entry which is preliminary data.</text>
</comment>
<protein>
    <submittedName>
        <fullName evidence="1">Uncharacterized protein</fullName>
    </submittedName>
</protein>